<organism evidence="15 16">
    <name type="scientific">Quercus lobata</name>
    <name type="common">Valley oak</name>
    <dbReference type="NCBI Taxonomy" id="97700"/>
    <lineage>
        <taxon>Eukaryota</taxon>
        <taxon>Viridiplantae</taxon>
        <taxon>Streptophyta</taxon>
        <taxon>Embryophyta</taxon>
        <taxon>Tracheophyta</taxon>
        <taxon>Spermatophyta</taxon>
        <taxon>Magnoliopsida</taxon>
        <taxon>eudicotyledons</taxon>
        <taxon>Gunneridae</taxon>
        <taxon>Pentapetalae</taxon>
        <taxon>rosids</taxon>
        <taxon>fabids</taxon>
        <taxon>Fagales</taxon>
        <taxon>Fagaceae</taxon>
        <taxon>Quercus</taxon>
    </lineage>
</organism>
<feature type="compositionally biased region" description="Polar residues" evidence="10">
    <location>
        <begin position="764"/>
        <end position="781"/>
    </location>
</feature>
<dbReference type="PROSITE" id="PS50135">
    <property type="entry name" value="ZF_ZZ_2"/>
    <property type="match status" value="1"/>
</dbReference>
<evidence type="ECO:0000256" key="1">
    <source>
        <dbReference type="ARBA" id="ARBA00022473"/>
    </source>
</evidence>
<dbReference type="EMBL" id="LRBV02000009">
    <property type="status" value="NOT_ANNOTATED_CDS"/>
    <property type="molecule type" value="Genomic_DNA"/>
</dbReference>
<dbReference type="Gramene" id="QL09p033728:mrna">
    <property type="protein sequence ID" value="QL09p033728:mrna"/>
    <property type="gene ID" value="QL09p033728"/>
</dbReference>
<feature type="domain" description="ZZ-type" evidence="12">
    <location>
        <begin position="344"/>
        <end position="398"/>
    </location>
</feature>
<dbReference type="Gene3D" id="1.10.10.10">
    <property type="entry name" value="Winged helix-like DNA-binding domain superfamily/Winged helix DNA-binding domain"/>
    <property type="match status" value="1"/>
</dbReference>
<dbReference type="PANTHER" id="PTHR12802:SF61">
    <property type="entry name" value="SWI_SNF COMPLEX SUBUNIT SWI3C"/>
    <property type="match status" value="1"/>
</dbReference>
<feature type="domain" description="SANT" evidence="14">
    <location>
        <begin position="402"/>
        <end position="453"/>
    </location>
</feature>
<dbReference type="Proteomes" id="UP000594261">
    <property type="component" value="Chromosome 9"/>
</dbReference>
<dbReference type="InParanoid" id="A0A7N2MKX7"/>
<dbReference type="PROSITE" id="PS50090">
    <property type="entry name" value="MYB_LIKE"/>
    <property type="match status" value="1"/>
</dbReference>
<accession>A0A7N2MKX7</accession>
<keyword evidence="2" id="KW-0479">Metal-binding</keyword>
<dbReference type="GO" id="GO:0008270">
    <property type="term" value="F:zinc ion binding"/>
    <property type="evidence" value="ECO:0007669"/>
    <property type="project" value="UniProtKB-KW"/>
</dbReference>
<dbReference type="GeneID" id="115959609"/>
<protein>
    <recommendedName>
        <fullName evidence="17">SWI/SNF complex subunit SWI3C</fullName>
    </recommendedName>
</protein>
<dbReference type="GO" id="GO:0005634">
    <property type="term" value="C:nucleus"/>
    <property type="evidence" value="ECO:0007669"/>
    <property type="project" value="UniProtKB-ARBA"/>
</dbReference>
<feature type="compositionally biased region" description="Polar residues" evidence="10">
    <location>
        <begin position="1"/>
        <end position="10"/>
    </location>
</feature>
<feature type="region of interest" description="Disordered" evidence="10">
    <location>
        <begin position="463"/>
        <end position="499"/>
    </location>
</feature>
<dbReference type="PROSITE" id="PS50934">
    <property type="entry name" value="SWIRM"/>
    <property type="match status" value="1"/>
</dbReference>
<dbReference type="InterPro" id="IPR000433">
    <property type="entry name" value="Znf_ZZ"/>
</dbReference>
<evidence type="ECO:0000256" key="3">
    <source>
        <dbReference type="ARBA" id="ARBA00022771"/>
    </source>
</evidence>
<dbReference type="Pfam" id="PF00249">
    <property type="entry name" value="Myb_DNA-binding"/>
    <property type="match status" value="1"/>
</dbReference>
<dbReference type="InterPro" id="IPR009057">
    <property type="entry name" value="Homeodomain-like_sf"/>
</dbReference>
<dbReference type="PANTHER" id="PTHR12802">
    <property type="entry name" value="SWI/SNF COMPLEX-RELATED"/>
    <property type="match status" value="1"/>
</dbReference>
<evidence type="ECO:0000259" key="14">
    <source>
        <dbReference type="PROSITE" id="PS51293"/>
    </source>
</evidence>
<dbReference type="FunCoup" id="A0A7N2MKX7">
    <property type="interactions" value="2508"/>
</dbReference>
<dbReference type="InterPro" id="IPR036388">
    <property type="entry name" value="WH-like_DNA-bd_sf"/>
</dbReference>
<dbReference type="InterPro" id="IPR007526">
    <property type="entry name" value="SWIRM"/>
</dbReference>
<evidence type="ECO:0000256" key="6">
    <source>
        <dbReference type="ARBA" id="ARBA00023125"/>
    </source>
</evidence>
<dbReference type="OrthoDB" id="118550at2759"/>
<feature type="domain" description="SWIRM" evidence="13">
    <location>
        <begin position="181"/>
        <end position="279"/>
    </location>
</feature>
<dbReference type="OMA" id="DCFHHGR"/>
<dbReference type="CDD" id="cd00167">
    <property type="entry name" value="SANT"/>
    <property type="match status" value="1"/>
</dbReference>
<evidence type="ECO:0000259" key="12">
    <source>
        <dbReference type="PROSITE" id="PS50135"/>
    </source>
</evidence>
<dbReference type="SMART" id="SM00717">
    <property type="entry name" value="SANT"/>
    <property type="match status" value="1"/>
</dbReference>
<evidence type="ECO:0000313" key="16">
    <source>
        <dbReference type="Proteomes" id="UP000594261"/>
    </source>
</evidence>
<dbReference type="FunFam" id="1.10.10.10:FF:000020">
    <property type="entry name" value="SWI/SNF complex subunit SMARCC2 isoform c"/>
    <property type="match status" value="1"/>
</dbReference>
<keyword evidence="6" id="KW-0238">DNA-binding</keyword>
<evidence type="ECO:0008006" key="17">
    <source>
        <dbReference type="Google" id="ProtNLM"/>
    </source>
</evidence>
<keyword evidence="4" id="KW-0862">Zinc</keyword>
<dbReference type="GO" id="GO:0003677">
    <property type="term" value="F:DNA binding"/>
    <property type="evidence" value="ECO:0007669"/>
    <property type="project" value="UniProtKB-KW"/>
</dbReference>
<dbReference type="PROSITE" id="PS51293">
    <property type="entry name" value="SANT"/>
    <property type="match status" value="1"/>
</dbReference>
<reference evidence="15" key="2">
    <citation type="submission" date="2021-01" db="UniProtKB">
        <authorList>
            <consortium name="EnsemblPlants"/>
        </authorList>
    </citation>
    <scope>IDENTIFICATION</scope>
</reference>
<keyword evidence="3 9" id="KW-0863">Zinc-finger</keyword>
<dbReference type="Pfam" id="PF04433">
    <property type="entry name" value="SWIRM"/>
    <property type="match status" value="1"/>
</dbReference>
<feature type="domain" description="Myb-like" evidence="11">
    <location>
        <begin position="406"/>
        <end position="449"/>
    </location>
</feature>
<dbReference type="KEGG" id="qlo:115959609"/>
<dbReference type="FunFam" id="1.10.10.60:FF:000014">
    <property type="entry name" value="SWI/SNF complex subunit SMARCC2 isoform C"/>
    <property type="match status" value="1"/>
</dbReference>
<dbReference type="RefSeq" id="XP_030933914.1">
    <property type="nucleotide sequence ID" value="XM_031078054.1"/>
</dbReference>
<name>A0A7N2MKX7_QUELO</name>
<dbReference type="EnsemblPlants" id="QL09p033728:mrna">
    <property type="protein sequence ID" value="QL09p033728:mrna"/>
    <property type="gene ID" value="QL09p033728"/>
</dbReference>
<evidence type="ECO:0000256" key="5">
    <source>
        <dbReference type="ARBA" id="ARBA00023015"/>
    </source>
</evidence>
<feature type="compositionally biased region" description="Acidic residues" evidence="10">
    <location>
        <begin position="46"/>
        <end position="55"/>
    </location>
</feature>
<dbReference type="AlphaFoldDB" id="A0A7N2MKX7"/>
<dbReference type="Gene3D" id="1.10.10.60">
    <property type="entry name" value="Homeodomain-like"/>
    <property type="match status" value="1"/>
</dbReference>
<gene>
    <name evidence="15" type="primary">LOC115959609</name>
</gene>
<dbReference type="SUPFAM" id="SSF46689">
    <property type="entry name" value="Homeodomain-like"/>
    <property type="match status" value="2"/>
</dbReference>
<evidence type="ECO:0000256" key="8">
    <source>
        <dbReference type="ARBA" id="ARBA00023242"/>
    </source>
</evidence>
<evidence type="ECO:0000256" key="7">
    <source>
        <dbReference type="ARBA" id="ARBA00023163"/>
    </source>
</evidence>
<keyword evidence="16" id="KW-1185">Reference proteome</keyword>
<keyword evidence="8" id="KW-0539">Nucleus</keyword>
<keyword evidence="7" id="KW-0804">Transcription</keyword>
<evidence type="ECO:0000259" key="13">
    <source>
        <dbReference type="PROSITE" id="PS50934"/>
    </source>
</evidence>
<evidence type="ECO:0000256" key="10">
    <source>
        <dbReference type="SAM" id="MobiDB-lite"/>
    </source>
</evidence>
<dbReference type="InterPro" id="IPR032451">
    <property type="entry name" value="SMARCC_C"/>
</dbReference>
<feature type="region of interest" description="Disordered" evidence="10">
    <location>
        <begin position="764"/>
        <end position="795"/>
    </location>
</feature>
<keyword evidence="5" id="KW-0805">Transcription regulation</keyword>
<reference evidence="15 16" key="1">
    <citation type="journal article" date="2016" name="G3 (Bethesda)">
        <title>First Draft Assembly and Annotation of the Genome of a California Endemic Oak Quercus lobata Nee (Fagaceae).</title>
        <authorList>
            <person name="Sork V.L."/>
            <person name="Fitz-Gibbon S.T."/>
            <person name="Puiu D."/>
            <person name="Crepeau M."/>
            <person name="Gugger P.F."/>
            <person name="Sherman R."/>
            <person name="Stevens K."/>
            <person name="Langley C.H."/>
            <person name="Pellegrini M."/>
            <person name="Salzberg S.L."/>
        </authorList>
    </citation>
    <scope>NUCLEOTIDE SEQUENCE [LARGE SCALE GENOMIC DNA]</scope>
    <source>
        <strain evidence="15 16">cv. SW786</strain>
    </source>
</reference>
<dbReference type="InterPro" id="IPR017884">
    <property type="entry name" value="SANT_dom"/>
</dbReference>
<evidence type="ECO:0000313" key="15">
    <source>
        <dbReference type="EnsemblPlants" id="QL09p033728:mrna"/>
    </source>
</evidence>
<feature type="region of interest" description="Disordered" evidence="10">
    <location>
        <begin position="1"/>
        <end position="69"/>
    </location>
</feature>
<evidence type="ECO:0000256" key="9">
    <source>
        <dbReference type="PROSITE-ProRule" id="PRU00228"/>
    </source>
</evidence>
<proteinExistence type="predicted"/>
<evidence type="ECO:0000256" key="4">
    <source>
        <dbReference type="ARBA" id="ARBA00022833"/>
    </source>
</evidence>
<dbReference type="Pfam" id="PF16495">
    <property type="entry name" value="SWIRM-assoc_1"/>
    <property type="match status" value="1"/>
</dbReference>
<dbReference type="InterPro" id="IPR001005">
    <property type="entry name" value="SANT/Myb"/>
</dbReference>
<feature type="compositionally biased region" description="Basic and acidic residues" evidence="10">
    <location>
        <begin position="21"/>
        <end position="30"/>
    </location>
</feature>
<keyword evidence="1" id="KW-0217">Developmental protein</keyword>
<sequence length="795" mass="87282">MPASPSFPSETRTKWKKRKREPQIYRRQMHDEEDEDEEDNHHDDLDPQNDSEDPQSDAVPLDPNGLNESEVLSDAGARISDFPPVVRHAVNRPHSSVLAIAALERANESGDSKGQNSMVLENVSYGQLQALSAVPADCPVFDQDRMDGAAAAAAAAAAYVITPPQIMEGRGVVKRYGSRVHVVPMHSDWFSPATVHRLERQVVPHFFSGKSPDHTPEKYMECRNYIVAKYMENPEKRLVVSDCQGLVAGVDNEDLNRIVRFLDHWGIINYCAVAPSREPWNGGSYLREDPNGEIHVPSAALKSIDSLIKFDKPKCRLKAADVYSSLSSHDADASNLDNRIRERLSENHCNYCSRSLPTVYYQSQKEIDTLLCSDCFHEGRFVTGHSSIDFIRMDSTNDYGDPDGESWTDQETLLLLEAMEIYNENWNEIADHVGTKSKAQCILHFLRLPMENGLLENIEVPGISSNSSNGDDRGRSNSNYNGDSAGSCHEDADPESRLPFANSGNPVMALVAFLASAVGPRIAAACAHASLAALSDENGLSASGSIIQIEGSGHGNRMNSESVHGREGVRHGEIANSIHQKEENSGVHGSWGQNEAKIPLSAEKVKAAAKAGLAAAATKAKLFADHEEREIQRLSANIINHQLKRLELKLKQFAEVETFLMKECEQVERTRQRIAAERARMISARFGSAGATSPMILPGVGPSMVNNNTSNNRQQIISASPSQPSIPGYNNNQPVHPHMPFMPRQQMFGMGPRLPMSAIQQSPTSNVMFNSSGNVQPTLNQPMLRPVSGTSSSLG</sequence>
<evidence type="ECO:0000259" key="11">
    <source>
        <dbReference type="PROSITE" id="PS50090"/>
    </source>
</evidence>
<evidence type="ECO:0000256" key="2">
    <source>
        <dbReference type="ARBA" id="ARBA00022723"/>
    </source>
</evidence>